<evidence type="ECO:0000313" key="4">
    <source>
        <dbReference type="Proteomes" id="UP000306628"/>
    </source>
</evidence>
<keyword evidence="4" id="KW-1185">Reference proteome</keyword>
<dbReference type="OrthoDB" id="3510378at2"/>
<sequence length="333" mass="35371">MTIRRPSLMLATGLSLTVLPACNAAGGGGQFAAAGRPSPAARPAGVVTVAEARKLLTTWDGEVKKAQRDGGTDYSGTHAGLASELTEADSRVTKALGDPIETSHATIVKPRFAIPAKGAADPPWFMAEFSRKGGKGWTQVIFQQTPGGWRQVAWSETTAKPRIPAPARDGNGLATVLAPDGRSGLPASPRQIVQAHMRMESTFGKDPRARRLFTADAKPRENAANYVRLQQQMRGQWNVKVATKGTQELFALKTAAGGALVWYGTRNRLTFTARPGAGELNFTDRPAAATSHGKRYTRKAVLTSGATYLAIVPRSGKVRVPVRLSAVFTATGS</sequence>
<organism evidence="3 4">
    <name type="scientific">Nonomuraea zeae</name>
    <dbReference type="NCBI Taxonomy" id="1642303"/>
    <lineage>
        <taxon>Bacteria</taxon>
        <taxon>Bacillati</taxon>
        <taxon>Actinomycetota</taxon>
        <taxon>Actinomycetes</taxon>
        <taxon>Streptosporangiales</taxon>
        <taxon>Streptosporangiaceae</taxon>
        <taxon>Nonomuraea</taxon>
    </lineage>
</organism>
<dbReference type="Pfam" id="PF26366">
    <property type="entry name" value="DUF8094"/>
    <property type="match status" value="1"/>
</dbReference>
<gene>
    <name evidence="3" type="ORF">ETD85_13820</name>
</gene>
<comment type="caution">
    <text evidence="3">The sequence shown here is derived from an EMBL/GenBank/DDBJ whole genome shotgun (WGS) entry which is preliminary data.</text>
</comment>
<feature type="domain" description="DUF8094" evidence="2">
    <location>
        <begin position="44"/>
        <end position="321"/>
    </location>
</feature>
<feature type="chain" id="PRO_5024433286" description="DUF8094 domain-containing protein" evidence="1">
    <location>
        <begin position="25"/>
        <end position="333"/>
    </location>
</feature>
<evidence type="ECO:0000256" key="1">
    <source>
        <dbReference type="SAM" id="SignalP"/>
    </source>
</evidence>
<feature type="signal peptide" evidence="1">
    <location>
        <begin position="1"/>
        <end position="24"/>
    </location>
</feature>
<keyword evidence="1" id="KW-0732">Signal</keyword>
<dbReference type="Proteomes" id="UP000306628">
    <property type="component" value="Unassembled WGS sequence"/>
</dbReference>
<proteinExistence type="predicted"/>
<evidence type="ECO:0000313" key="3">
    <source>
        <dbReference type="EMBL" id="TMR35494.1"/>
    </source>
</evidence>
<dbReference type="RefSeq" id="WP_138690082.1">
    <property type="nucleotide sequence ID" value="NZ_JBHSAZ010000081.1"/>
</dbReference>
<evidence type="ECO:0000259" key="2">
    <source>
        <dbReference type="Pfam" id="PF26366"/>
    </source>
</evidence>
<dbReference type="EMBL" id="VCKX01000033">
    <property type="protein sequence ID" value="TMR35494.1"/>
    <property type="molecule type" value="Genomic_DNA"/>
</dbReference>
<dbReference type="AlphaFoldDB" id="A0A5S4GSM6"/>
<protein>
    <recommendedName>
        <fullName evidence="2">DUF8094 domain-containing protein</fullName>
    </recommendedName>
</protein>
<reference evidence="3 4" key="1">
    <citation type="submission" date="2019-05" db="EMBL/GenBank/DDBJ databases">
        <title>Draft genome sequence of Nonomuraea zeae DSM 100528.</title>
        <authorList>
            <person name="Saricaoglu S."/>
            <person name="Isik K."/>
        </authorList>
    </citation>
    <scope>NUCLEOTIDE SEQUENCE [LARGE SCALE GENOMIC DNA]</scope>
    <source>
        <strain evidence="3 4">DSM 100528</strain>
    </source>
</reference>
<dbReference type="InterPro" id="IPR058407">
    <property type="entry name" value="DUF8094"/>
</dbReference>
<accession>A0A5S4GSM6</accession>
<name>A0A5S4GSM6_9ACTN</name>